<dbReference type="EMBL" id="NOWC01000001">
    <property type="protein sequence ID" value="OZS76257.1"/>
    <property type="molecule type" value="Genomic_DNA"/>
</dbReference>
<dbReference type="RefSeq" id="WP_094960362.1">
    <property type="nucleotide sequence ID" value="NZ_NOWC01000001.1"/>
</dbReference>
<gene>
    <name evidence="1" type="ORF">CHI95_00015</name>
</gene>
<sequence length="67" mass="7436">MLKQSDITQEAKIIFEATPYTEAVTAGEVSQVTGLTQPHCQLILTQLAMAGLIKENIKERTYQSIQL</sequence>
<proteinExistence type="predicted"/>
<protein>
    <submittedName>
        <fullName evidence="1">TrmB family transcriptional regulator</fullName>
    </submittedName>
</protein>
<dbReference type="Proteomes" id="UP000216001">
    <property type="component" value="Unassembled WGS sequence"/>
</dbReference>
<dbReference type="AlphaFoldDB" id="A0A264VZL6"/>
<evidence type="ECO:0000313" key="1">
    <source>
        <dbReference type="EMBL" id="OZS76257.1"/>
    </source>
</evidence>
<accession>A0A264VZL6</accession>
<organism evidence="1 2">
    <name type="scientific">Providencia rettgeri</name>
    <dbReference type="NCBI Taxonomy" id="587"/>
    <lineage>
        <taxon>Bacteria</taxon>
        <taxon>Pseudomonadati</taxon>
        <taxon>Pseudomonadota</taxon>
        <taxon>Gammaproteobacteria</taxon>
        <taxon>Enterobacterales</taxon>
        <taxon>Morganellaceae</taxon>
        <taxon>Providencia</taxon>
    </lineage>
</organism>
<evidence type="ECO:0000313" key="2">
    <source>
        <dbReference type="Proteomes" id="UP000216001"/>
    </source>
</evidence>
<name>A0A264VZL6_PRORE</name>
<comment type="caution">
    <text evidence="1">The sequence shown here is derived from an EMBL/GenBank/DDBJ whole genome shotgun (WGS) entry which is preliminary data.</text>
</comment>
<reference evidence="1 2" key="1">
    <citation type="submission" date="2017-07" db="EMBL/GenBank/DDBJ databases">
        <title>blaIMP-27 on transferable plasmids in Proteus mirabilis and Providencia rettgeri.</title>
        <authorList>
            <person name="Potter R."/>
        </authorList>
    </citation>
    <scope>NUCLEOTIDE SEQUENCE [LARGE SCALE GENOMIC DNA]</scope>
    <source>
        <strain evidence="1 2">PR1</strain>
    </source>
</reference>